<organism evidence="1">
    <name type="scientific">Bacillus subtilis</name>
    <dbReference type="NCBI Taxonomy" id="1423"/>
    <lineage>
        <taxon>Bacteria</taxon>
        <taxon>Bacillati</taxon>
        <taxon>Bacillota</taxon>
        <taxon>Bacilli</taxon>
        <taxon>Bacillales</taxon>
        <taxon>Bacillaceae</taxon>
        <taxon>Bacillus</taxon>
    </lineage>
</organism>
<dbReference type="EMBL" id="AJ223978">
    <property type="protein sequence ID" value="CAA11729.1"/>
    <property type="molecule type" value="Genomic_DNA"/>
</dbReference>
<gene>
    <name evidence="1" type="primary">yvrJ</name>
</gene>
<protein>
    <submittedName>
        <fullName evidence="1">YvrJ protein</fullName>
    </submittedName>
</protein>
<proteinExistence type="predicted"/>
<dbReference type="AlphaFoldDB" id="O52859"/>
<evidence type="ECO:0000313" key="1">
    <source>
        <dbReference type="EMBL" id="CAA11729.1"/>
    </source>
</evidence>
<accession>O52859</accession>
<name>O52859_BACIU</name>
<reference evidence="1" key="1">
    <citation type="submission" date="1995-10" db="EMBL/GenBank/DDBJ databases">
        <authorList>
            <person name="Harwood Dr."/>
        </authorList>
    </citation>
    <scope>NUCLEOTIDE SEQUENCE</scope>
    <source>
        <strain evidence="1">168</strain>
    </source>
</reference>
<reference evidence="1" key="2">
    <citation type="journal article" date="1998" name="Microbiology">
        <title>The yvsA-yvqA (293 degrees - 289 degrees) region of the Bacillus subtilis chromosome containing genes involved in metal ion uptake and a putative sigma factor.</title>
        <authorList>
            <person name="Wipat A."/>
            <person name="Brignell C.S."/>
            <person name="Guy J.B."/>
            <person name="Rose M."/>
            <person name="Emmerson P.T."/>
            <person name="Harwood C.R."/>
        </authorList>
    </citation>
    <scope>NUCLEOTIDE SEQUENCE</scope>
    <source>
        <strain evidence="1">168</strain>
    </source>
</reference>
<sequence length="86" mass="9566">MNLQSPASWHREDRLSSAHFFVCQSASGSLGRAGNPVHAGSNHPACLKILQMHRYLFRKKADLPPPDDQPSVDTVFGFCEPAYQNQ</sequence>